<organism evidence="9 10">
    <name type="scientific">Sphaeramia orbicularis</name>
    <name type="common">orbiculate cardinalfish</name>
    <dbReference type="NCBI Taxonomy" id="375764"/>
    <lineage>
        <taxon>Eukaryota</taxon>
        <taxon>Metazoa</taxon>
        <taxon>Chordata</taxon>
        <taxon>Craniata</taxon>
        <taxon>Vertebrata</taxon>
        <taxon>Euteleostomi</taxon>
        <taxon>Actinopterygii</taxon>
        <taxon>Neopterygii</taxon>
        <taxon>Teleostei</taxon>
        <taxon>Neoteleostei</taxon>
        <taxon>Acanthomorphata</taxon>
        <taxon>Gobiaria</taxon>
        <taxon>Kurtiformes</taxon>
        <taxon>Apogonoidei</taxon>
        <taxon>Apogonidae</taxon>
        <taxon>Apogoninae</taxon>
        <taxon>Sphaeramia</taxon>
    </lineage>
</organism>
<evidence type="ECO:0000256" key="2">
    <source>
        <dbReference type="ARBA" id="ARBA00022703"/>
    </source>
</evidence>
<dbReference type="InterPro" id="IPR011600">
    <property type="entry name" value="Pept_C14_caspase"/>
</dbReference>
<dbReference type="Gene3D" id="3.40.50.1460">
    <property type="match status" value="1"/>
</dbReference>
<dbReference type="InterPro" id="IPR015917">
    <property type="entry name" value="Pept_C14A"/>
</dbReference>
<name>A0A673AR07_9TELE</name>
<evidence type="ECO:0000259" key="6">
    <source>
        <dbReference type="PROSITE" id="PS50207"/>
    </source>
</evidence>
<keyword evidence="10" id="KW-1185">Reference proteome</keyword>
<evidence type="ECO:0000259" key="7">
    <source>
        <dbReference type="PROSITE" id="PS50208"/>
    </source>
</evidence>
<evidence type="ECO:0000256" key="4">
    <source>
        <dbReference type="RuleBase" id="RU003971"/>
    </source>
</evidence>
<evidence type="ECO:0000313" key="10">
    <source>
        <dbReference type="Proteomes" id="UP000472271"/>
    </source>
</evidence>
<dbReference type="Ensembl" id="ENSSORT00005032987.1">
    <property type="protein sequence ID" value="ENSSORP00005032100.1"/>
    <property type="gene ID" value="ENSSORG00005015255.1"/>
</dbReference>
<dbReference type="PRINTS" id="PR00376">
    <property type="entry name" value="IL1BCENZYME"/>
</dbReference>
<dbReference type="SUPFAM" id="SSF52129">
    <property type="entry name" value="Caspase-like"/>
    <property type="match status" value="1"/>
</dbReference>
<dbReference type="InParanoid" id="A0A673AR07"/>
<feature type="active site" evidence="3">
    <location>
        <position position="253"/>
    </location>
</feature>
<dbReference type="OrthoDB" id="6114029at2759"/>
<dbReference type="Proteomes" id="UP000472271">
    <property type="component" value="Chromosome 17"/>
</dbReference>
<gene>
    <name evidence="9" type="primary">LOC115437959</name>
</gene>
<dbReference type="Pfam" id="PF00619">
    <property type="entry name" value="CARD"/>
    <property type="match status" value="1"/>
</dbReference>
<dbReference type="GO" id="GO:0005737">
    <property type="term" value="C:cytoplasm"/>
    <property type="evidence" value="ECO:0007669"/>
    <property type="project" value="UniProtKB-ARBA"/>
</dbReference>
<feature type="region of interest" description="Disordered" evidence="5">
    <location>
        <begin position="108"/>
        <end position="141"/>
    </location>
</feature>
<reference evidence="9" key="3">
    <citation type="submission" date="2025-09" db="UniProtKB">
        <authorList>
            <consortium name="Ensembl"/>
        </authorList>
    </citation>
    <scope>IDENTIFICATION</scope>
</reference>
<dbReference type="InterPro" id="IPR001309">
    <property type="entry name" value="Pept_C14_p20"/>
</dbReference>
<feature type="domain" description="Caspase family p20" evidence="7">
    <location>
        <begin position="155"/>
        <end position="300"/>
    </location>
</feature>
<dbReference type="SUPFAM" id="SSF47986">
    <property type="entry name" value="DEATH domain"/>
    <property type="match status" value="1"/>
</dbReference>
<dbReference type="PIRSF" id="PIRSF038001">
    <property type="entry name" value="Caspase_ICE"/>
    <property type="match status" value="1"/>
</dbReference>
<dbReference type="PANTHER" id="PTHR48169">
    <property type="entry name" value="DED DOMAIN-CONTAINING PROTEIN"/>
    <property type="match status" value="1"/>
</dbReference>
<evidence type="ECO:0000256" key="5">
    <source>
        <dbReference type="SAM" id="MobiDB-lite"/>
    </source>
</evidence>
<dbReference type="SMART" id="SM00115">
    <property type="entry name" value="CASc"/>
    <property type="match status" value="1"/>
</dbReference>
<dbReference type="GO" id="GO:0042981">
    <property type="term" value="P:regulation of apoptotic process"/>
    <property type="evidence" value="ECO:0007669"/>
    <property type="project" value="InterPro"/>
</dbReference>
<dbReference type="CDD" id="cd01671">
    <property type="entry name" value="CARD"/>
    <property type="match status" value="1"/>
</dbReference>
<reference evidence="9" key="1">
    <citation type="submission" date="2019-06" db="EMBL/GenBank/DDBJ databases">
        <authorList>
            <consortium name="Wellcome Sanger Institute Data Sharing"/>
        </authorList>
    </citation>
    <scope>NUCLEOTIDE SEQUENCE [LARGE SCALE GENOMIC DNA]</scope>
</reference>
<dbReference type="RefSeq" id="XP_030017229.1">
    <property type="nucleotide sequence ID" value="XM_030161369.1"/>
</dbReference>
<dbReference type="Gene3D" id="1.10.533.10">
    <property type="entry name" value="Death Domain, Fas"/>
    <property type="match status" value="1"/>
</dbReference>
<dbReference type="InterPro" id="IPR002138">
    <property type="entry name" value="Pept_C14_p10"/>
</dbReference>
<dbReference type="CDD" id="cd00032">
    <property type="entry name" value="CASc"/>
    <property type="match status" value="1"/>
</dbReference>
<dbReference type="PROSITE" id="PS01122">
    <property type="entry name" value="CASPASE_CYS"/>
    <property type="match status" value="1"/>
</dbReference>
<dbReference type="GO" id="GO:0051604">
    <property type="term" value="P:protein maturation"/>
    <property type="evidence" value="ECO:0007669"/>
    <property type="project" value="UniProtKB-ARBA"/>
</dbReference>
<dbReference type="GO" id="GO:0004197">
    <property type="term" value="F:cysteine-type endopeptidase activity"/>
    <property type="evidence" value="ECO:0007669"/>
    <property type="project" value="InterPro"/>
</dbReference>
<dbReference type="GeneID" id="115437959"/>
<evidence type="ECO:0000313" key="9">
    <source>
        <dbReference type="Ensembl" id="ENSSORP00005032100.1"/>
    </source>
</evidence>
<feature type="domain" description="CARD" evidence="8">
    <location>
        <begin position="1"/>
        <end position="79"/>
    </location>
</feature>
<dbReference type="PANTHER" id="PTHR48169:SF7">
    <property type="entry name" value="CASPASE 10"/>
    <property type="match status" value="1"/>
</dbReference>
<accession>A0A673AR07</accession>
<feature type="domain" description="Caspase family p10" evidence="6">
    <location>
        <begin position="320"/>
        <end position="410"/>
    </location>
</feature>
<protein>
    <submittedName>
        <fullName evidence="9">Caspase-8-like</fullName>
    </submittedName>
</protein>
<feature type="active site" evidence="3">
    <location>
        <position position="296"/>
    </location>
</feature>
<dbReference type="PROSITE" id="PS50209">
    <property type="entry name" value="CARD"/>
    <property type="match status" value="1"/>
</dbReference>
<sequence>MSAHDFLRSNKTDFELILSENRQLILNKCYEKKVVSKWDYKNLKSIHKGTEIEHVTELVDKVMGKGETTCERFLDLLQNDADIKDTFTDLKDTLLKYTASLPKPVQEMTATAKTDDVAQENRKRKQEMDSSDDVTSNSKKSKQDYDELYPLKSKPTGLCFIINNVKFKNQDPRNGSDIDAKNLAKEFSRLGFRVLMCENQTKDQMEQVLKCLSASDVSKLLEFKVKEWSDDKFTDLQEVPTHGDAFICCILTHGNMGVVYGVDGEHLAIKDIKKMFKATDLSPLTNKPKVFLIQACQGGALHGRVVLPDGQSDGGKPASIPEEADFLVGMSTVEDYESYRHPDLGSWYIQSLCKQLNEGCPSGVDMYTILERVNKEMSLKEGQMWKRPGVILKQMSEIRSTLRMKLVFSPPPN</sequence>
<dbReference type="InterPro" id="IPR029030">
    <property type="entry name" value="Caspase-like_dom_sf"/>
</dbReference>
<evidence type="ECO:0000256" key="3">
    <source>
        <dbReference type="PIRSR" id="PIRSR038001-1"/>
    </source>
</evidence>
<dbReference type="InterPro" id="IPR001315">
    <property type="entry name" value="CARD"/>
</dbReference>
<dbReference type="PROSITE" id="PS50208">
    <property type="entry name" value="CASPASE_P20"/>
    <property type="match status" value="1"/>
</dbReference>
<dbReference type="AlphaFoldDB" id="A0A673AR07"/>
<dbReference type="InterPro" id="IPR011029">
    <property type="entry name" value="DEATH-like_dom_sf"/>
</dbReference>
<proteinExistence type="inferred from homology"/>
<dbReference type="InterPro" id="IPR033139">
    <property type="entry name" value="Caspase_cys_AS"/>
</dbReference>
<evidence type="ECO:0000259" key="8">
    <source>
        <dbReference type="PROSITE" id="PS50209"/>
    </source>
</evidence>
<dbReference type="GO" id="GO:0006915">
    <property type="term" value="P:apoptotic process"/>
    <property type="evidence" value="ECO:0007669"/>
    <property type="project" value="UniProtKB-KW"/>
</dbReference>
<dbReference type="Pfam" id="PF00656">
    <property type="entry name" value="Peptidase_C14"/>
    <property type="match status" value="2"/>
</dbReference>
<reference evidence="9" key="2">
    <citation type="submission" date="2025-08" db="UniProtKB">
        <authorList>
            <consortium name="Ensembl"/>
        </authorList>
    </citation>
    <scope>IDENTIFICATION</scope>
</reference>
<dbReference type="GO" id="GO:0006508">
    <property type="term" value="P:proteolysis"/>
    <property type="evidence" value="ECO:0007669"/>
    <property type="project" value="InterPro"/>
</dbReference>
<comment type="similarity">
    <text evidence="1 4">Belongs to the peptidase C14A family.</text>
</comment>
<keyword evidence="2" id="KW-0053">Apoptosis</keyword>
<evidence type="ECO:0000256" key="1">
    <source>
        <dbReference type="ARBA" id="ARBA00010134"/>
    </source>
</evidence>
<dbReference type="PROSITE" id="PS50207">
    <property type="entry name" value="CASPASE_P10"/>
    <property type="match status" value="1"/>
</dbReference>